<gene>
    <name evidence="5" type="ORF">ACRB68_78740</name>
</gene>
<keyword evidence="6" id="KW-1185">Reference proteome</keyword>
<evidence type="ECO:0000256" key="2">
    <source>
        <dbReference type="ARBA" id="ARBA00022801"/>
    </source>
</evidence>
<protein>
    <recommendedName>
        <fullName evidence="4">Xaa-Pro dipeptidyl-peptidase C-terminal domain-containing protein</fullName>
    </recommendedName>
</protein>
<feature type="domain" description="Xaa-Pro dipeptidyl-peptidase C-terminal" evidence="4">
    <location>
        <begin position="306"/>
        <end position="487"/>
    </location>
</feature>
<dbReference type="InterPro" id="IPR000383">
    <property type="entry name" value="Xaa-Pro-like_dom"/>
</dbReference>
<dbReference type="InterPro" id="IPR029058">
    <property type="entry name" value="AB_hydrolase_fold"/>
</dbReference>
<dbReference type="AlphaFoldDB" id="A0A7K0C8H6"/>
<name>A0A7K0C8H6_9ACTN</name>
<comment type="caution">
    <text evidence="5">The sequence shown here is derived from an EMBL/GenBank/DDBJ whole genome shotgun (WGS) entry which is preliminary data.</text>
</comment>
<dbReference type="PANTHER" id="PTHR22946:SF9">
    <property type="entry name" value="POLYKETIDE TRANSFERASE AF380"/>
    <property type="match status" value="1"/>
</dbReference>
<proteinExistence type="inferred from homology"/>
<feature type="signal peptide" evidence="3">
    <location>
        <begin position="1"/>
        <end position="26"/>
    </location>
</feature>
<dbReference type="InterPro" id="IPR013736">
    <property type="entry name" value="Xaa-Pro_dipept_C"/>
</dbReference>
<dbReference type="Gene3D" id="3.40.50.1820">
    <property type="entry name" value="alpha/beta hydrolase"/>
    <property type="match status" value="1"/>
</dbReference>
<dbReference type="OrthoDB" id="9804819at2"/>
<dbReference type="GO" id="GO:0008239">
    <property type="term" value="F:dipeptidyl-peptidase activity"/>
    <property type="evidence" value="ECO:0007669"/>
    <property type="project" value="InterPro"/>
</dbReference>
<dbReference type="Pfam" id="PF02129">
    <property type="entry name" value="Peptidase_S15"/>
    <property type="match status" value="1"/>
</dbReference>
<keyword evidence="2" id="KW-0378">Hydrolase</keyword>
<evidence type="ECO:0000256" key="3">
    <source>
        <dbReference type="SAM" id="SignalP"/>
    </source>
</evidence>
<organism evidence="5 6">
    <name type="scientific">Actinomadura macrotermitis</name>
    <dbReference type="NCBI Taxonomy" id="2585200"/>
    <lineage>
        <taxon>Bacteria</taxon>
        <taxon>Bacillati</taxon>
        <taxon>Actinomycetota</taxon>
        <taxon>Actinomycetes</taxon>
        <taxon>Streptosporangiales</taxon>
        <taxon>Thermomonosporaceae</taxon>
        <taxon>Actinomadura</taxon>
    </lineage>
</organism>
<feature type="chain" id="PRO_5029815837" description="Xaa-Pro dipeptidyl-peptidase C-terminal domain-containing protein" evidence="3">
    <location>
        <begin position="27"/>
        <end position="493"/>
    </location>
</feature>
<reference evidence="5 6" key="1">
    <citation type="submission" date="2019-10" db="EMBL/GenBank/DDBJ databases">
        <title>Actinomadura rubteroloni sp. nov. and Actinomadura macrotermitis sp. nov., isolated from the gut of fungus growing-termite Macrotermes natalensis.</title>
        <authorList>
            <person name="Benndorf R."/>
            <person name="Martin K."/>
            <person name="Kuefner M."/>
            <person name="De Beer W."/>
            <person name="Kaster A.-K."/>
            <person name="Vollmers J."/>
            <person name="Poulsen M."/>
            <person name="Beemelmanns C."/>
        </authorList>
    </citation>
    <scope>NUCLEOTIDE SEQUENCE [LARGE SCALE GENOMIC DNA]</scope>
    <source>
        <strain evidence="5 6">RB68</strain>
    </source>
</reference>
<evidence type="ECO:0000256" key="1">
    <source>
        <dbReference type="ARBA" id="ARBA00008645"/>
    </source>
</evidence>
<dbReference type="SMART" id="SM00939">
    <property type="entry name" value="PepX_C"/>
    <property type="match status" value="1"/>
</dbReference>
<dbReference type="EMBL" id="WEGH01000007">
    <property type="protein sequence ID" value="MQY09745.1"/>
    <property type="molecule type" value="Genomic_DNA"/>
</dbReference>
<dbReference type="InterPro" id="IPR050261">
    <property type="entry name" value="FrsA_esterase"/>
</dbReference>
<sequence>MSSRSAAVTAVLAGGLLVLPVLPAHAAPAPATTGNRTLNITSFDGTRIVTNFFPAKGLPPGGRAPTVLLGHGWGGRGETDPAAGQLGLLLSAGYNVVTWNARGFGSEGAANVDAPAVEGRDVLKLIDWTARQPEVLLDRPGDPRLGMAGGSYGGGIQLVAAGLDRRVDVIVPTVAFRSVTRSLYRDRIYRAGWGGNLCLGGVVSGNRVAPQVLKGCATGAASGTLTPDVEQWFDRAGANDLVERIRIPTLILQGTVDTLFTLREGLTFYRPIKAHGAPVKMIWFCGGHGQCTTKPGDPAKLATATLAWFARYLKRDASVPTGPGFEYIDQDGAYHSAAAYPPPPAGTLKAAGKGRMTLSPLDKSGTATVAQPAENAIEVPVPAPATPGTAAGVPHLKLTYQGRALHGSTAVYAQLVDKTTGLVVGNQATPLPIRLDGRRRTVVRDLEAVSWKIGPASRLVLQITPATGLFTGQKATGWVEVAKASLTVPRTAG</sequence>
<accession>A0A7K0C8H6</accession>
<keyword evidence="3" id="KW-0732">Signal</keyword>
<evidence type="ECO:0000313" key="6">
    <source>
        <dbReference type="Proteomes" id="UP000487268"/>
    </source>
</evidence>
<dbReference type="Proteomes" id="UP000487268">
    <property type="component" value="Unassembled WGS sequence"/>
</dbReference>
<evidence type="ECO:0000259" key="4">
    <source>
        <dbReference type="SMART" id="SM00939"/>
    </source>
</evidence>
<dbReference type="PANTHER" id="PTHR22946">
    <property type="entry name" value="DIENELACTONE HYDROLASE DOMAIN-CONTAINING PROTEIN-RELATED"/>
    <property type="match status" value="1"/>
</dbReference>
<comment type="similarity">
    <text evidence="1">Belongs to the AB hydrolase superfamily.</text>
</comment>
<dbReference type="GO" id="GO:0052689">
    <property type="term" value="F:carboxylic ester hydrolase activity"/>
    <property type="evidence" value="ECO:0007669"/>
    <property type="project" value="UniProtKB-ARBA"/>
</dbReference>
<dbReference type="SUPFAM" id="SSF53474">
    <property type="entry name" value="alpha/beta-Hydrolases"/>
    <property type="match status" value="1"/>
</dbReference>
<evidence type="ECO:0000313" key="5">
    <source>
        <dbReference type="EMBL" id="MQY09745.1"/>
    </source>
</evidence>
<dbReference type="RefSeq" id="WP_153541971.1">
    <property type="nucleotide sequence ID" value="NZ_WEGH01000007.1"/>
</dbReference>